<dbReference type="InterPro" id="IPR012967">
    <property type="entry name" value="COMT_dimerisation"/>
</dbReference>
<organism evidence="7 8">
    <name type="scientific">Knoellia sinensis KCTC 19936</name>
    <dbReference type="NCBI Taxonomy" id="1385520"/>
    <lineage>
        <taxon>Bacteria</taxon>
        <taxon>Bacillati</taxon>
        <taxon>Actinomycetota</taxon>
        <taxon>Actinomycetes</taxon>
        <taxon>Micrococcales</taxon>
        <taxon>Intrasporangiaceae</taxon>
        <taxon>Knoellia</taxon>
    </lineage>
</organism>
<dbReference type="InterPro" id="IPR029063">
    <property type="entry name" value="SAM-dependent_MTases_sf"/>
</dbReference>
<feature type="domain" description="O-methyltransferase dimerisation" evidence="6">
    <location>
        <begin position="35"/>
        <end position="109"/>
    </location>
</feature>
<dbReference type="SUPFAM" id="SSF53335">
    <property type="entry name" value="S-adenosyl-L-methionine-dependent methyltransferases"/>
    <property type="match status" value="1"/>
</dbReference>
<dbReference type="Pfam" id="PF08100">
    <property type="entry name" value="Dimerisation"/>
    <property type="match status" value="1"/>
</dbReference>
<evidence type="ECO:0000313" key="7">
    <source>
        <dbReference type="EMBL" id="KGN32357.1"/>
    </source>
</evidence>
<dbReference type="PANTHER" id="PTHR43712:SF2">
    <property type="entry name" value="O-METHYLTRANSFERASE CICE"/>
    <property type="match status" value="1"/>
</dbReference>
<evidence type="ECO:0000259" key="6">
    <source>
        <dbReference type="Pfam" id="PF08100"/>
    </source>
</evidence>
<dbReference type="EMBL" id="AVPJ01000007">
    <property type="protein sequence ID" value="KGN32357.1"/>
    <property type="molecule type" value="Genomic_DNA"/>
</dbReference>
<keyword evidence="2" id="KW-0808">Transferase</keyword>
<dbReference type="GO" id="GO:0008171">
    <property type="term" value="F:O-methyltransferase activity"/>
    <property type="evidence" value="ECO:0007669"/>
    <property type="project" value="InterPro"/>
</dbReference>
<dbReference type="STRING" id="1385520.N802_18505"/>
<dbReference type="PANTHER" id="PTHR43712">
    <property type="entry name" value="PUTATIVE (AFU_ORTHOLOGUE AFUA_4G14580)-RELATED"/>
    <property type="match status" value="1"/>
</dbReference>
<dbReference type="Gene3D" id="1.10.10.10">
    <property type="entry name" value="Winged helix-like DNA-binding domain superfamily/Winged helix DNA-binding domain"/>
    <property type="match status" value="1"/>
</dbReference>
<dbReference type="OrthoDB" id="4145676at2"/>
<proteinExistence type="predicted"/>
<dbReference type="GO" id="GO:0032259">
    <property type="term" value="P:methylation"/>
    <property type="evidence" value="ECO:0007669"/>
    <property type="project" value="UniProtKB-KW"/>
</dbReference>
<comment type="caution">
    <text evidence="7">The sequence shown here is derived from an EMBL/GenBank/DDBJ whole genome shotgun (WGS) entry which is preliminary data.</text>
</comment>
<dbReference type="RefSeq" id="WP_035916098.1">
    <property type="nucleotide sequence ID" value="NZ_AVPJ01000007.1"/>
</dbReference>
<keyword evidence="1" id="KW-0489">Methyltransferase</keyword>
<protein>
    <recommendedName>
        <fullName evidence="9">O-methyltransferase</fullName>
    </recommendedName>
</protein>
<feature type="active site" description="Proton acceptor" evidence="4">
    <location>
        <position position="270"/>
    </location>
</feature>
<evidence type="ECO:0000256" key="3">
    <source>
        <dbReference type="ARBA" id="ARBA00022691"/>
    </source>
</evidence>
<evidence type="ECO:0000313" key="8">
    <source>
        <dbReference type="Proteomes" id="UP000030002"/>
    </source>
</evidence>
<name>A0A0A0J8H1_9MICO</name>
<dbReference type="Gene3D" id="3.40.50.150">
    <property type="entry name" value="Vaccinia Virus protein VP39"/>
    <property type="match status" value="1"/>
</dbReference>
<sequence>MNRLPPVRVVRTATAVRTALQGLTRRMAPPEIALLELSSGFMATHAVHAAARLGVADALAGGARSAREVAAELGLSADGIARLLRACAAFGLFREDSEGRFALTPMGGALRSDAPKSMRPVILMLGHPSYQAVWGQLPHAVTSGLPGAVDGLGAPFWDVLEQGDEFPGVFHEAMARLAALDWPTVEAVYDFTPFSTIVDIGGGHGELLARMLGAAPLAKGVLLERSGAIARAEQHLREAGVLDRCRLEDGSFFESVPAGGDLYVLRRIVHDWGDDEAVALLSTVRRNMPAEATLLLMESVVPPGNEPHFAKSLDLDMLLFVGGRERTEREFTTLLDRAGFRLGRIIPTISPITLLEAVPR</sequence>
<evidence type="ECO:0000256" key="4">
    <source>
        <dbReference type="PIRSR" id="PIRSR005739-1"/>
    </source>
</evidence>
<evidence type="ECO:0008006" key="9">
    <source>
        <dbReference type="Google" id="ProtNLM"/>
    </source>
</evidence>
<gene>
    <name evidence="7" type="ORF">N802_18505</name>
</gene>
<evidence type="ECO:0000256" key="1">
    <source>
        <dbReference type="ARBA" id="ARBA00022603"/>
    </source>
</evidence>
<dbReference type="SUPFAM" id="SSF46785">
    <property type="entry name" value="Winged helix' DNA-binding domain"/>
    <property type="match status" value="1"/>
</dbReference>
<reference evidence="7 8" key="1">
    <citation type="submission" date="2013-08" db="EMBL/GenBank/DDBJ databases">
        <title>The genome sequence of Knoellia sinensis.</title>
        <authorList>
            <person name="Zhu W."/>
            <person name="Wang G."/>
        </authorList>
    </citation>
    <scope>NUCLEOTIDE SEQUENCE [LARGE SCALE GENOMIC DNA]</scope>
    <source>
        <strain evidence="7 8">KCTC 19936</strain>
    </source>
</reference>
<dbReference type="InterPro" id="IPR036390">
    <property type="entry name" value="WH_DNA-bd_sf"/>
</dbReference>
<dbReference type="Proteomes" id="UP000030002">
    <property type="component" value="Unassembled WGS sequence"/>
</dbReference>
<dbReference type="Pfam" id="PF00891">
    <property type="entry name" value="Methyltransf_2"/>
    <property type="match status" value="1"/>
</dbReference>
<dbReference type="Gene3D" id="1.10.287.1350">
    <property type="match status" value="1"/>
</dbReference>
<feature type="domain" description="O-methyltransferase C-terminal" evidence="5">
    <location>
        <begin position="134"/>
        <end position="341"/>
    </location>
</feature>
<dbReference type="eggNOG" id="COG1414">
    <property type="taxonomic scope" value="Bacteria"/>
</dbReference>
<dbReference type="PIRSF" id="PIRSF005739">
    <property type="entry name" value="O-mtase"/>
    <property type="match status" value="1"/>
</dbReference>
<keyword evidence="3" id="KW-0949">S-adenosyl-L-methionine</keyword>
<dbReference type="InterPro" id="IPR036388">
    <property type="entry name" value="WH-like_DNA-bd_sf"/>
</dbReference>
<dbReference type="GO" id="GO:0046983">
    <property type="term" value="F:protein dimerization activity"/>
    <property type="evidence" value="ECO:0007669"/>
    <property type="project" value="InterPro"/>
</dbReference>
<evidence type="ECO:0000256" key="2">
    <source>
        <dbReference type="ARBA" id="ARBA00022679"/>
    </source>
</evidence>
<dbReference type="InterPro" id="IPR001077">
    <property type="entry name" value="COMT_C"/>
</dbReference>
<accession>A0A0A0J8H1</accession>
<keyword evidence="8" id="KW-1185">Reference proteome</keyword>
<dbReference type="AlphaFoldDB" id="A0A0A0J8H1"/>
<dbReference type="PROSITE" id="PS51683">
    <property type="entry name" value="SAM_OMT_II"/>
    <property type="match status" value="1"/>
</dbReference>
<dbReference type="InterPro" id="IPR016461">
    <property type="entry name" value="COMT-like"/>
</dbReference>
<evidence type="ECO:0000259" key="5">
    <source>
        <dbReference type="Pfam" id="PF00891"/>
    </source>
</evidence>